<evidence type="ECO:0000313" key="3">
    <source>
        <dbReference type="Proteomes" id="UP001565219"/>
    </source>
</evidence>
<dbReference type="Gene3D" id="2.30.40.10">
    <property type="entry name" value="Urease, subunit C, domain 1"/>
    <property type="match status" value="1"/>
</dbReference>
<evidence type="ECO:0000259" key="1">
    <source>
        <dbReference type="Pfam" id="PF07969"/>
    </source>
</evidence>
<dbReference type="InterPro" id="IPR011059">
    <property type="entry name" value="Metal-dep_hydrolase_composite"/>
</dbReference>
<dbReference type="InterPro" id="IPR013108">
    <property type="entry name" value="Amidohydro_3"/>
</dbReference>
<reference evidence="2 3" key="1">
    <citation type="submission" date="2024-03" db="EMBL/GenBank/DDBJ databases">
        <title>Mouse gut bacterial collection (mGBC) of GemPharmatech.</title>
        <authorList>
            <person name="He Y."/>
            <person name="Dong L."/>
            <person name="Wu D."/>
            <person name="Gao X."/>
            <person name="Lin Z."/>
        </authorList>
    </citation>
    <scope>NUCLEOTIDE SEQUENCE [LARGE SCALE GENOMIC DNA]</scope>
    <source>
        <strain evidence="2 3">32-10</strain>
    </source>
</reference>
<dbReference type="Pfam" id="PF07969">
    <property type="entry name" value="Amidohydro_3"/>
    <property type="match status" value="1"/>
</dbReference>
<dbReference type="RefSeq" id="WP_235824587.1">
    <property type="nucleotide sequence ID" value="NZ_BAABXW010000001.1"/>
</dbReference>
<dbReference type="SUPFAM" id="SSF51338">
    <property type="entry name" value="Composite domain of metallo-dependent hydrolases"/>
    <property type="match status" value="1"/>
</dbReference>
<name>A0ABV4DLN9_9FIRM</name>
<accession>A0ABV4DLN9</accession>
<dbReference type="Proteomes" id="UP001565219">
    <property type="component" value="Unassembled WGS sequence"/>
</dbReference>
<evidence type="ECO:0000313" key="2">
    <source>
        <dbReference type="EMBL" id="MEY8634830.1"/>
    </source>
</evidence>
<dbReference type="EMBL" id="JBCLTR010000027">
    <property type="protein sequence ID" value="MEY8634830.1"/>
    <property type="molecule type" value="Genomic_DNA"/>
</dbReference>
<protein>
    <submittedName>
        <fullName evidence="2">Amidohydrolase family protein</fullName>
    </submittedName>
</protein>
<gene>
    <name evidence="2" type="ORF">AALG99_15140</name>
</gene>
<feature type="domain" description="Amidohydrolase 3" evidence="1">
    <location>
        <begin position="1"/>
        <end position="41"/>
    </location>
</feature>
<keyword evidence="3" id="KW-1185">Reference proteome</keyword>
<organism evidence="2 3">
    <name type="scientific">Anaerostipes hominis</name>
    <name type="common">ex Lee et al. 2021</name>
    <dbReference type="NCBI Taxonomy" id="2025494"/>
    <lineage>
        <taxon>Bacteria</taxon>
        <taxon>Bacillati</taxon>
        <taxon>Bacillota</taxon>
        <taxon>Clostridia</taxon>
        <taxon>Lachnospirales</taxon>
        <taxon>Lachnospiraceae</taxon>
        <taxon>Anaerostipes</taxon>
    </lineage>
</organism>
<sequence>MDDRVGSLKPGKDADLAVFSDNPVSTLTKTLYTFIDGQIVYHEGDKS</sequence>
<comment type="caution">
    <text evidence="2">The sequence shown here is derived from an EMBL/GenBank/DDBJ whole genome shotgun (WGS) entry which is preliminary data.</text>
</comment>
<proteinExistence type="predicted"/>